<gene>
    <name evidence="2" type="ORF">FD01_GL000359</name>
</gene>
<name>A0A0R1QR62_9LACO</name>
<feature type="transmembrane region" description="Helical" evidence="1">
    <location>
        <begin position="5"/>
        <end position="25"/>
    </location>
</feature>
<comment type="caution">
    <text evidence="2">The sequence shown here is derived from an EMBL/GenBank/DDBJ whole genome shotgun (WGS) entry which is preliminary data.</text>
</comment>
<protein>
    <submittedName>
        <fullName evidence="2">Uncharacterized protein</fullName>
    </submittedName>
</protein>
<organism evidence="2 3">
    <name type="scientific">Lacticaseibacillus manihotivorans DSM 13343 = JCM 12514</name>
    <dbReference type="NCBI Taxonomy" id="1423769"/>
    <lineage>
        <taxon>Bacteria</taxon>
        <taxon>Bacillati</taxon>
        <taxon>Bacillota</taxon>
        <taxon>Bacilli</taxon>
        <taxon>Lactobacillales</taxon>
        <taxon>Lactobacillaceae</taxon>
        <taxon>Lacticaseibacillus</taxon>
    </lineage>
</organism>
<dbReference type="OrthoDB" id="2294492at2"/>
<dbReference type="EMBL" id="AZEU01000102">
    <property type="protein sequence ID" value="KRL47190.1"/>
    <property type="molecule type" value="Genomic_DNA"/>
</dbReference>
<dbReference type="PATRIC" id="fig|1423769.4.peg.387"/>
<keyword evidence="1" id="KW-0472">Membrane</keyword>
<dbReference type="Proteomes" id="UP000051790">
    <property type="component" value="Unassembled WGS sequence"/>
</dbReference>
<evidence type="ECO:0000256" key="1">
    <source>
        <dbReference type="SAM" id="Phobius"/>
    </source>
</evidence>
<feature type="transmembrane region" description="Helical" evidence="1">
    <location>
        <begin position="31"/>
        <end position="48"/>
    </location>
</feature>
<sequence>MKTEWVNRFGVAIGIIVAILIYVFIVDSLHWYGWLVEIGWLILLQLFFDQRIRHKKRLLTKMWALAEQLGYGDAEIAELTPKYGRIDWQLAHTDNFQFQPSDVVIAQVTDQLEKDLEARA</sequence>
<keyword evidence="3" id="KW-1185">Reference proteome</keyword>
<proteinExistence type="predicted"/>
<keyword evidence="1" id="KW-0812">Transmembrane</keyword>
<evidence type="ECO:0000313" key="3">
    <source>
        <dbReference type="Proteomes" id="UP000051790"/>
    </source>
</evidence>
<reference evidence="2 3" key="1">
    <citation type="journal article" date="2015" name="Genome Announc.">
        <title>Expanding the biotechnology potential of lactobacilli through comparative genomics of 213 strains and associated genera.</title>
        <authorList>
            <person name="Sun Z."/>
            <person name="Harris H.M."/>
            <person name="McCann A."/>
            <person name="Guo C."/>
            <person name="Argimon S."/>
            <person name="Zhang W."/>
            <person name="Yang X."/>
            <person name="Jeffery I.B."/>
            <person name="Cooney J.C."/>
            <person name="Kagawa T.F."/>
            <person name="Liu W."/>
            <person name="Song Y."/>
            <person name="Salvetti E."/>
            <person name="Wrobel A."/>
            <person name="Rasinkangas P."/>
            <person name="Parkhill J."/>
            <person name="Rea M.C."/>
            <person name="O'Sullivan O."/>
            <person name="Ritari J."/>
            <person name="Douillard F.P."/>
            <person name="Paul Ross R."/>
            <person name="Yang R."/>
            <person name="Briner A.E."/>
            <person name="Felis G.E."/>
            <person name="de Vos W.M."/>
            <person name="Barrangou R."/>
            <person name="Klaenhammer T.R."/>
            <person name="Caufield P.W."/>
            <person name="Cui Y."/>
            <person name="Zhang H."/>
            <person name="O'Toole P.W."/>
        </authorList>
    </citation>
    <scope>NUCLEOTIDE SEQUENCE [LARGE SCALE GENOMIC DNA]</scope>
    <source>
        <strain evidence="2 3">DSM 13343</strain>
    </source>
</reference>
<accession>A0A0R1QR62</accession>
<dbReference type="RefSeq" id="WP_056963035.1">
    <property type="nucleotide sequence ID" value="NZ_AZEU01000102.1"/>
</dbReference>
<evidence type="ECO:0000313" key="2">
    <source>
        <dbReference type="EMBL" id="KRL47190.1"/>
    </source>
</evidence>
<keyword evidence="1" id="KW-1133">Transmembrane helix</keyword>
<dbReference type="AlphaFoldDB" id="A0A0R1QR62"/>